<comment type="caution">
    <text evidence="1">The sequence shown here is derived from an EMBL/GenBank/DDBJ whole genome shotgun (WGS) entry which is preliminary data.</text>
</comment>
<dbReference type="AlphaFoldDB" id="A0A9X1WRA2"/>
<dbReference type="SUPFAM" id="SSF53850">
    <property type="entry name" value="Periplasmic binding protein-like II"/>
    <property type="match status" value="1"/>
</dbReference>
<evidence type="ECO:0000313" key="1">
    <source>
        <dbReference type="EMBL" id="MCJ8012208.1"/>
    </source>
</evidence>
<name>A0A9X1WRA2_9BACL</name>
<reference evidence="1" key="1">
    <citation type="submission" date="2022-04" db="EMBL/GenBank/DDBJ databases">
        <title>Paenibacillus mangrovi sp. nov., a novel endophytic bacterium isolated from bark of Kandelia candel.</title>
        <authorList>
            <person name="Tuo L."/>
        </authorList>
    </citation>
    <scope>NUCLEOTIDE SEQUENCE</scope>
    <source>
        <strain evidence="1">KQZ6P-2</strain>
    </source>
</reference>
<dbReference type="InterPro" id="IPR050490">
    <property type="entry name" value="Bact_solute-bd_prot1"/>
</dbReference>
<dbReference type="Pfam" id="PF01547">
    <property type="entry name" value="SBP_bac_1"/>
    <property type="match status" value="1"/>
</dbReference>
<proteinExistence type="predicted"/>
<dbReference type="PANTHER" id="PTHR43649:SF12">
    <property type="entry name" value="DIACETYLCHITOBIOSE BINDING PROTEIN DASA"/>
    <property type="match status" value="1"/>
</dbReference>
<dbReference type="EMBL" id="JALIRP010000004">
    <property type="protein sequence ID" value="MCJ8012208.1"/>
    <property type="molecule type" value="Genomic_DNA"/>
</dbReference>
<gene>
    <name evidence="1" type="ORF">MUG84_10715</name>
</gene>
<organism evidence="1 2">
    <name type="scientific">Paenibacillus mangrovi</name>
    <dbReference type="NCBI Taxonomy" id="2931978"/>
    <lineage>
        <taxon>Bacteria</taxon>
        <taxon>Bacillati</taxon>
        <taxon>Bacillota</taxon>
        <taxon>Bacilli</taxon>
        <taxon>Bacillales</taxon>
        <taxon>Paenibacillaceae</taxon>
        <taxon>Paenibacillus</taxon>
    </lineage>
</organism>
<sequence length="393" mass="45350">MKKTIAFCSKWFDHEFESMIASKLEEKFPQFLFAHVQDSSEHTSLEAWEAWEKNRGLDIRMDISDEPFFKSKTYDLTPYLKNSGVSLQLFDPDLLKSVSDEHGIFGLPFSRGTTYTHALFYNANIFAKFDVPPPQHGMTWDEVITLATKVTGTIDDTSYYGLDIGDSALLKMQMGIRFLDPETHQPILRESNCEEYFRIIKGAYGIPGNIQDTEERIFIYGRAFRRNGNVAMSIDSPEMFTRKLSFELGAVNFPQIDSTLRVPSLNDGGWFLTLHPESQQKEEVFEVIAYLVSEEFQLYQTKLGRFSSLTGKKYEKEYGQETPSFSGINMEWVFGGTKVGWPNPQSPYEYMVGSIVKEEMERAVRKYTLWDEAIEIMENRIREKLTTELHIDA</sequence>
<keyword evidence="2" id="KW-1185">Reference proteome</keyword>
<dbReference type="Proteomes" id="UP001139347">
    <property type="component" value="Unassembled WGS sequence"/>
</dbReference>
<dbReference type="InterPro" id="IPR006059">
    <property type="entry name" value="SBP"/>
</dbReference>
<evidence type="ECO:0000313" key="2">
    <source>
        <dbReference type="Proteomes" id="UP001139347"/>
    </source>
</evidence>
<dbReference type="Gene3D" id="3.40.190.10">
    <property type="entry name" value="Periplasmic binding protein-like II"/>
    <property type="match status" value="1"/>
</dbReference>
<accession>A0A9X1WRA2</accession>
<dbReference type="RefSeq" id="WP_244725000.1">
    <property type="nucleotide sequence ID" value="NZ_JALIRP010000004.1"/>
</dbReference>
<protein>
    <submittedName>
        <fullName evidence="1">Extracellular solute-binding protein</fullName>
    </submittedName>
</protein>
<dbReference type="PANTHER" id="PTHR43649">
    <property type="entry name" value="ARABINOSE-BINDING PROTEIN-RELATED"/>
    <property type="match status" value="1"/>
</dbReference>